<dbReference type="AlphaFoldDB" id="A0A914C256"/>
<reference evidence="5" key="1">
    <citation type="submission" date="2022-11" db="UniProtKB">
        <authorList>
            <consortium name="WormBaseParasite"/>
        </authorList>
    </citation>
    <scope>IDENTIFICATION</scope>
</reference>
<evidence type="ECO:0000313" key="4">
    <source>
        <dbReference type="Proteomes" id="UP000887540"/>
    </source>
</evidence>
<feature type="domain" description="PIH1 N-terminal" evidence="3">
    <location>
        <begin position="10"/>
        <end position="165"/>
    </location>
</feature>
<evidence type="ECO:0000256" key="2">
    <source>
        <dbReference type="ARBA" id="ARBA00046233"/>
    </source>
</evidence>
<dbReference type="GO" id="GO:0000492">
    <property type="term" value="P:box C/D snoRNP assembly"/>
    <property type="evidence" value="ECO:0007669"/>
    <property type="project" value="TreeGrafter"/>
</dbReference>
<protein>
    <submittedName>
        <fullName evidence="5">PIH1 N-terminal domain-containing protein</fullName>
    </submittedName>
</protein>
<organism evidence="4 5">
    <name type="scientific">Acrobeloides nanus</name>
    <dbReference type="NCBI Taxonomy" id="290746"/>
    <lineage>
        <taxon>Eukaryota</taxon>
        <taxon>Metazoa</taxon>
        <taxon>Ecdysozoa</taxon>
        <taxon>Nematoda</taxon>
        <taxon>Chromadorea</taxon>
        <taxon>Rhabditida</taxon>
        <taxon>Tylenchina</taxon>
        <taxon>Cephalobomorpha</taxon>
        <taxon>Cephaloboidea</taxon>
        <taxon>Cephalobidae</taxon>
        <taxon>Acrobeloides</taxon>
    </lineage>
</organism>
<dbReference type="GO" id="GO:0006364">
    <property type="term" value="P:rRNA processing"/>
    <property type="evidence" value="ECO:0007669"/>
    <property type="project" value="TreeGrafter"/>
</dbReference>
<dbReference type="InterPro" id="IPR050734">
    <property type="entry name" value="PIH1/Kintoun_subfamily"/>
</dbReference>
<dbReference type="GO" id="GO:0005737">
    <property type="term" value="C:cytoplasm"/>
    <property type="evidence" value="ECO:0007669"/>
    <property type="project" value="TreeGrafter"/>
</dbReference>
<proteinExistence type="inferred from homology"/>
<dbReference type="PANTHER" id="PTHR22997:SF0">
    <property type="entry name" value="PIH1 DOMAIN-CONTAINING PROTEIN 1"/>
    <property type="match status" value="1"/>
</dbReference>
<dbReference type="GO" id="GO:0097255">
    <property type="term" value="C:R2TP complex"/>
    <property type="evidence" value="ECO:0007669"/>
    <property type="project" value="TreeGrafter"/>
</dbReference>
<dbReference type="PANTHER" id="PTHR22997">
    <property type="entry name" value="PIH1 DOMAIN-CONTAINING PROTEIN 1"/>
    <property type="match status" value="1"/>
</dbReference>
<dbReference type="InterPro" id="IPR012981">
    <property type="entry name" value="PIH1_N"/>
</dbReference>
<dbReference type="Proteomes" id="UP000887540">
    <property type="component" value="Unplaced"/>
</dbReference>
<keyword evidence="4" id="KW-1185">Reference proteome</keyword>
<name>A0A914C256_9BILA</name>
<dbReference type="GO" id="GO:1990904">
    <property type="term" value="C:ribonucleoprotein complex"/>
    <property type="evidence" value="ECO:0007669"/>
    <property type="project" value="TreeGrafter"/>
</dbReference>
<sequence length="283" mass="32394">MSKRQLVVDPDDDYWLIYPTPGYVLKFRNVDLPKNCIGGNSGKFFLNICHCIELPGPPKDLEEDEVVEAMQNDPNSYGIPVSIGTIDEAVDNQGEIAPKIDILVNSDFFNKRMKESEFFRQMALVIICELVESKYGIKIDPRTQVKLKNKKVMGELGPQQVRKKPRKVYAEDGYLGNEEMPSNIVDVDDLEAESSRKPRNYRVQILDGTYAQIQIKVKDEQEKPVQDLKRLSLKMNDDRVVLILDKTRTVADFFIPYSMVLEKAESDFDAKEAILTVKCPILW</sequence>
<evidence type="ECO:0000256" key="1">
    <source>
        <dbReference type="ARBA" id="ARBA00008511"/>
    </source>
</evidence>
<evidence type="ECO:0000313" key="5">
    <source>
        <dbReference type="WBParaSite" id="ACRNAN_Path_1552.g6035.t1"/>
    </source>
</evidence>
<accession>A0A914C256</accession>
<comment type="similarity">
    <text evidence="1">Belongs to the PIH1 family.</text>
</comment>
<dbReference type="Pfam" id="PF08190">
    <property type="entry name" value="PIH1"/>
    <property type="match status" value="1"/>
</dbReference>
<evidence type="ECO:0000259" key="3">
    <source>
        <dbReference type="Pfam" id="PF08190"/>
    </source>
</evidence>
<comment type="function">
    <text evidence="2">Involved in the assembly of C/D box small nucleolar ribonucleoprotein (snoRNP) particles. Recruits the SWI/SNF complex to the core promoter of rRNA genes and enhances pre-rRNA transcription. Mediates interaction of TELO2 with the R2TP complex which is necessary for the stability of MTOR and SMG1. Positively regulates the assembly and activity of the mTORC1 complex.</text>
</comment>
<dbReference type="WBParaSite" id="ACRNAN_Path_1552.g6035.t1">
    <property type="protein sequence ID" value="ACRNAN_Path_1552.g6035.t1"/>
    <property type="gene ID" value="ACRNAN_Path_1552.g6035"/>
</dbReference>